<dbReference type="Pfam" id="PF01032">
    <property type="entry name" value="FecCD"/>
    <property type="match status" value="1"/>
</dbReference>
<dbReference type="OrthoDB" id="9811975at2"/>
<reference evidence="9 10" key="1">
    <citation type="submission" date="2019-07" db="EMBL/GenBank/DDBJ databases">
        <title>Whole genome shotgun sequence of Empedobacter brevis NBRC 14943.</title>
        <authorList>
            <person name="Hosoyama A."/>
            <person name="Uohara A."/>
            <person name="Ohji S."/>
            <person name="Ichikawa N."/>
        </authorList>
    </citation>
    <scope>NUCLEOTIDE SEQUENCE [LARGE SCALE GENOMIC DNA]</scope>
    <source>
        <strain evidence="9 10">NBRC 14943</strain>
    </source>
</reference>
<feature type="transmembrane region" description="Helical" evidence="8">
    <location>
        <begin position="219"/>
        <end position="252"/>
    </location>
</feature>
<dbReference type="InterPro" id="IPR037294">
    <property type="entry name" value="ABC_BtuC-like"/>
</dbReference>
<dbReference type="PANTHER" id="PTHR30472:SF27">
    <property type="entry name" value="PETROBACTIN IMPORT SYSTEM PERMEASE PROTEIN YCLN"/>
    <property type="match status" value="1"/>
</dbReference>
<dbReference type="Gene3D" id="1.10.3470.10">
    <property type="entry name" value="ABC transporter involved in vitamin B12 uptake, BtuC"/>
    <property type="match status" value="1"/>
</dbReference>
<dbReference type="SUPFAM" id="SSF81345">
    <property type="entry name" value="ABC transporter involved in vitamin B12 uptake, BtuC"/>
    <property type="match status" value="1"/>
</dbReference>
<evidence type="ECO:0000256" key="2">
    <source>
        <dbReference type="ARBA" id="ARBA00007935"/>
    </source>
</evidence>
<keyword evidence="10" id="KW-1185">Reference proteome</keyword>
<evidence type="ECO:0000256" key="3">
    <source>
        <dbReference type="ARBA" id="ARBA00022448"/>
    </source>
</evidence>
<dbReference type="GO" id="GO:0022857">
    <property type="term" value="F:transmembrane transporter activity"/>
    <property type="evidence" value="ECO:0007669"/>
    <property type="project" value="InterPro"/>
</dbReference>
<feature type="transmembrane region" description="Helical" evidence="8">
    <location>
        <begin position="134"/>
        <end position="155"/>
    </location>
</feature>
<dbReference type="Proteomes" id="UP000321245">
    <property type="component" value="Unassembled WGS sequence"/>
</dbReference>
<keyword evidence="6 8" id="KW-1133">Transmembrane helix</keyword>
<evidence type="ECO:0000256" key="5">
    <source>
        <dbReference type="ARBA" id="ARBA00022692"/>
    </source>
</evidence>
<dbReference type="PANTHER" id="PTHR30472">
    <property type="entry name" value="FERRIC ENTEROBACTIN TRANSPORT SYSTEM PERMEASE PROTEIN"/>
    <property type="match status" value="1"/>
</dbReference>
<dbReference type="RefSeq" id="WP_019976727.1">
    <property type="nucleotide sequence ID" value="NZ_BJXC01000016.1"/>
</dbReference>
<comment type="caution">
    <text evidence="9">The sequence shown here is derived from an EMBL/GenBank/DDBJ whole genome shotgun (WGS) entry which is preliminary data.</text>
</comment>
<name>A0A511NI85_9FLAO</name>
<gene>
    <name evidence="9" type="ORF">EB1_23100</name>
</gene>
<protein>
    <submittedName>
        <fullName evidence="9">Iron ABC transporter permease</fullName>
    </submittedName>
</protein>
<feature type="transmembrane region" description="Helical" evidence="8">
    <location>
        <begin position="46"/>
        <end position="66"/>
    </location>
</feature>
<dbReference type="AlphaFoldDB" id="A0A511NI85"/>
<dbReference type="GO" id="GO:0033214">
    <property type="term" value="P:siderophore-iron import into cell"/>
    <property type="evidence" value="ECO:0007669"/>
    <property type="project" value="TreeGrafter"/>
</dbReference>
<comment type="similarity">
    <text evidence="2">Belongs to the binding-protein-dependent transport system permease family. FecCD subfamily.</text>
</comment>
<evidence type="ECO:0000313" key="10">
    <source>
        <dbReference type="Proteomes" id="UP000321245"/>
    </source>
</evidence>
<keyword evidence="4" id="KW-1003">Cell membrane</keyword>
<keyword evidence="3" id="KW-0813">Transport</keyword>
<evidence type="ECO:0000256" key="4">
    <source>
        <dbReference type="ARBA" id="ARBA00022475"/>
    </source>
</evidence>
<organism evidence="9 10">
    <name type="scientific">Empedobacter brevis NBRC 14943 = ATCC 43319</name>
    <dbReference type="NCBI Taxonomy" id="1218108"/>
    <lineage>
        <taxon>Bacteria</taxon>
        <taxon>Pseudomonadati</taxon>
        <taxon>Bacteroidota</taxon>
        <taxon>Flavobacteriia</taxon>
        <taxon>Flavobacteriales</taxon>
        <taxon>Weeksellaceae</taxon>
        <taxon>Empedobacter</taxon>
    </lineage>
</organism>
<evidence type="ECO:0000256" key="1">
    <source>
        <dbReference type="ARBA" id="ARBA00004651"/>
    </source>
</evidence>
<evidence type="ECO:0000313" key="9">
    <source>
        <dbReference type="EMBL" id="GEM52520.1"/>
    </source>
</evidence>
<evidence type="ECO:0000256" key="6">
    <source>
        <dbReference type="ARBA" id="ARBA00022989"/>
    </source>
</evidence>
<keyword evidence="7 8" id="KW-0472">Membrane</keyword>
<dbReference type="CDD" id="cd06550">
    <property type="entry name" value="TM_ABC_iron-siderophores_like"/>
    <property type="match status" value="1"/>
</dbReference>
<evidence type="ECO:0000256" key="7">
    <source>
        <dbReference type="ARBA" id="ARBA00023136"/>
    </source>
</evidence>
<dbReference type="STRING" id="1218108.GCA_000382425_03257"/>
<proteinExistence type="inferred from homology"/>
<dbReference type="EMBL" id="BJXC01000016">
    <property type="protein sequence ID" value="GEM52520.1"/>
    <property type="molecule type" value="Genomic_DNA"/>
</dbReference>
<evidence type="ECO:0000256" key="8">
    <source>
        <dbReference type="SAM" id="Phobius"/>
    </source>
</evidence>
<feature type="transmembrane region" description="Helical" evidence="8">
    <location>
        <begin position="292"/>
        <end position="310"/>
    </location>
</feature>
<keyword evidence="5 8" id="KW-0812">Transmembrane</keyword>
<feature type="transmembrane region" description="Helical" evidence="8">
    <location>
        <begin position="102"/>
        <end position="122"/>
    </location>
</feature>
<sequence length="313" mass="34735">MRYLLLVILLFLLAFLSLFVGAKEVLIADILNLDEEKMRILGVSRFPRTIALILSGIGLSIAGFIMQQISQNKFVSPSTAGTLDAAKLGILFSIIFFQQTSIFGKTIIALLFTLLSCVLFILMVRKIRTKNIIFIPLIGIMYGNILNAIATFFAYKNRIVQNMQGWMMGDFSSVLQGNYESVYFILPAVVISYLYANEFVVVGMGEHFSKNLGISYHNIVYIGLFCIALTVSVTVVTVGVIPFLGLIVPNIVSMIYGDNLKRTLPITAIFGAIFLLFSDIIGRLVIYPYELPIGLTVGVLGGIFFLILILKRR</sequence>
<comment type="subcellular location">
    <subcellularLocation>
        <location evidence="1">Cell membrane</location>
        <topology evidence="1">Multi-pass membrane protein</topology>
    </subcellularLocation>
</comment>
<dbReference type="GO" id="GO:0005886">
    <property type="term" value="C:plasma membrane"/>
    <property type="evidence" value="ECO:0007669"/>
    <property type="project" value="UniProtKB-SubCell"/>
</dbReference>
<feature type="transmembrane region" description="Helical" evidence="8">
    <location>
        <begin position="264"/>
        <end position="286"/>
    </location>
</feature>
<dbReference type="InterPro" id="IPR000522">
    <property type="entry name" value="ABC_transptr_permease_BtuC"/>
</dbReference>
<accession>A0A511NI85</accession>
<dbReference type="GeneID" id="84651296"/>